<organism evidence="1 2">
    <name type="scientific">Nesidiocoris tenuis</name>
    <dbReference type="NCBI Taxonomy" id="355587"/>
    <lineage>
        <taxon>Eukaryota</taxon>
        <taxon>Metazoa</taxon>
        <taxon>Ecdysozoa</taxon>
        <taxon>Arthropoda</taxon>
        <taxon>Hexapoda</taxon>
        <taxon>Insecta</taxon>
        <taxon>Pterygota</taxon>
        <taxon>Neoptera</taxon>
        <taxon>Paraneoptera</taxon>
        <taxon>Hemiptera</taxon>
        <taxon>Heteroptera</taxon>
        <taxon>Panheteroptera</taxon>
        <taxon>Cimicomorpha</taxon>
        <taxon>Miridae</taxon>
        <taxon>Dicyphina</taxon>
        <taxon>Nesidiocoris</taxon>
    </lineage>
</organism>
<evidence type="ECO:0000313" key="2">
    <source>
        <dbReference type="Proteomes" id="UP000479000"/>
    </source>
</evidence>
<reference evidence="1 2" key="1">
    <citation type="submission" date="2020-02" db="EMBL/GenBank/DDBJ databases">
        <authorList>
            <person name="Ferguson B K."/>
        </authorList>
    </citation>
    <scope>NUCLEOTIDE SEQUENCE [LARGE SCALE GENOMIC DNA]</scope>
</reference>
<evidence type="ECO:0000313" key="1">
    <source>
        <dbReference type="EMBL" id="CAA9995353.1"/>
    </source>
</evidence>
<feature type="non-terminal residue" evidence="1">
    <location>
        <position position="1"/>
    </location>
</feature>
<sequence>ILQWCLLGVSASTELAYLVGPCWQNALRSIIRYCRRIVILFASLVEKLPRYVVLQFILLVFWAELNSDHHISIGDRGVQLMRGTSMLSWESELSLTQKRVQFGQVGNKDSIPIRVCYELIGLTGPLRERARKKEAQTLTLRKYDSNRWILSVYKWLVPIVSLRAAWHARDNFGYRVNHLNLMVFKSFFVNIDDILLDLGKRITYFCSQQTRGLPLKSYGYETREYGFHRFAIFTFQVIFREAIKVKVTQCTGEAREATAIRIIDSDPEDAKLTIALRFVLTDHLTSGDLFENYDVLSGLIEFDNAVSRGWGGTGCLPRASCCCLLPWWMSTTYVRAMNDPMGGLTLTLDNWVDRIVDFCSAARNICGGRIC</sequence>
<name>A0A6H5G019_9HEMI</name>
<proteinExistence type="predicted"/>
<gene>
    <name evidence="1" type="ORF">NTEN_LOCUS2144</name>
</gene>
<dbReference type="EMBL" id="CADCXU010003288">
    <property type="protein sequence ID" value="CAA9995353.1"/>
    <property type="molecule type" value="Genomic_DNA"/>
</dbReference>
<keyword evidence="2" id="KW-1185">Reference proteome</keyword>
<dbReference type="Proteomes" id="UP000479000">
    <property type="component" value="Unassembled WGS sequence"/>
</dbReference>
<accession>A0A6H5G019</accession>
<dbReference type="AlphaFoldDB" id="A0A6H5G019"/>
<protein>
    <submittedName>
        <fullName evidence="1">Uncharacterized protein</fullName>
    </submittedName>
</protein>